<feature type="compositionally biased region" description="Low complexity" evidence="1">
    <location>
        <begin position="107"/>
        <end position="119"/>
    </location>
</feature>
<reference evidence="2" key="1">
    <citation type="submission" date="2021-01" db="EMBL/GenBank/DDBJ databases">
        <authorList>
            <person name="Kaushik A."/>
        </authorList>
    </citation>
    <scope>NUCLEOTIDE SEQUENCE</scope>
    <source>
        <strain evidence="2">AG1-1C</strain>
    </source>
</reference>
<dbReference type="EMBL" id="CAJMWS010000582">
    <property type="protein sequence ID" value="CAE6452639.1"/>
    <property type="molecule type" value="Genomic_DNA"/>
</dbReference>
<sequence length="268" mass="27282">MVGVTTSRSLGSHDGSGLPPEPGVCVASLSLSSPPDPSDRVGGVGGRMGGLLGRLEASPSCRTLPKFIRSVFPLMLVICISRLASAVLLGYNEVVPTKPSKYPPPRTSAHSSSSKTKSPSTSYIRAFTWTLSLSVPVSCSLSLDRVVLPFGLCLDPHPLCAAPLHPRAILSYSSLLVLAVMYTSSSDEASSLAVVVLGVMGALSAAGALSAQSGALSCAPGALLAASALIEVAASLSAGASANMWVSIAGFGQLNILRMGGARFVRAM</sequence>
<accession>A0A8H3BBT5</accession>
<evidence type="ECO:0000313" key="2">
    <source>
        <dbReference type="EMBL" id="CAE6452639.1"/>
    </source>
</evidence>
<dbReference type="AlphaFoldDB" id="A0A8H3BBT5"/>
<evidence type="ECO:0000256" key="1">
    <source>
        <dbReference type="SAM" id="MobiDB-lite"/>
    </source>
</evidence>
<comment type="caution">
    <text evidence="2">The sequence shown here is derived from an EMBL/GenBank/DDBJ whole genome shotgun (WGS) entry which is preliminary data.</text>
</comment>
<name>A0A8H3BBT5_9AGAM</name>
<proteinExistence type="predicted"/>
<gene>
    <name evidence="2" type="ORF">RDB_LOCUS147929</name>
</gene>
<protein>
    <submittedName>
        <fullName evidence="2">Uncharacterized protein</fullName>
    </submittedName>
</protein>
<organism evidence="2 3">
    <name type="scientific">Rhizoctonia solani</name>
    <dbReference type="NCBI Taxonomy" id="456999"/>
    <lineage>
        <taxon>Eukaryota</taxon>
        <taxon>Fungi</taxon>
        <taxon>Dikarya</taxon>
        <taxon>Basidiomycota</taxon>
        <taxon>Agaricomycotina</taxon>
        <taxon>Agaricomycetes</taxon>
        <taxon>Cantharellales</taxon>
        <taxon>Ceratobasidiaceae</taxon>
        <taxon>Rhizoctonia</taxon>
    </lineage>
</organism>
<feature type="region of interest" description="Disordered" evidence="1">
    <location>
        <begin position="99"/>
        <end position="119"/>
    </location>
</feature>
<evidence type="ECO:0000313" key="3">
    <source>
        <dbReference type="Proteomes" id="UP000663846"/>
    </source>
</evidence>
<dbReference type="Proteomes" id="UP000663846">
    <property type="component" value="Unassembled WGS sequence"/>
</dbReference>
<feature type="region of interest" description="Disordered" evidence="1">
    <location>
        <begin position="24"/>
        <end position="45"/>
    </location>
</feature>